<proteinExistence type="predicted"/>
<dbReference type="KEGG" id="kox:KOX_21855"/>
<dbReference type="HOGENOM" id="CLU_2316567_0_0_6"/>
<evidence type="ECO:0000313" key="1">
    <source>
        <dbReference type="EMBL" id="AEX06091.1"/>
    </source>
</evidence>
<accession>A0A0H3HHP1</accession>
<reference evidence="1 2" key="1">
    <citation type="journal article" date="2012" name="J. Bacteriol.">
        <title>Complete genome sequence of Klebsiella oxytoca KCTC 1686, used in production of 2,3-butanediol.</title>
        <authorList>
            <person name="Shin S.H."/>
            <person name="Kim S."/>
            <person name="Kim J.Y."/>
            <person name="Lee S."/>
            <person name="Um Y."/>
            <person name="Oh M.K."/>
            <person name="Kim Y.R."/>
            <person name="Lee J."/>
            <person name="Yang K.S."/>
        </authorList>
    </citation>
    <scope>NUCLEOTIDE SEQUENCE [LARGE SCALE GENOMIC DNA]</scope>
    <source>
        <strain evidence="2">ATCC 8724 / DSM 4798 / JCM 20051 / NBRC 3318 / NRRL B-199 / KCTC 1686</strain>
    </source>
</reference>
<dbReference type="AlphaFoldDB" id="A0A0H3HHP1"/>
<gene>
    <name evidence="1" type="ordered locus">KOX_21855</name>
</gene>
<evidence type="ECO:0000313" key="2">
    <source>
        <dbReference type="Proteomes" id="UP000007843"/>
    </source>
</evidence>
<name>A0A0H3HHP1_KLEM8</name>
<organism evidence="1 2">
    <name type="scientific">Klebsiella michiganensis (strain ATCC 8724 / DSM 4798 / JCM 20051 / NBRC 3318 / NRRL B-199 / KCTC 1686 / BUCSAV 143 / CCM 1901)</name>
    <dbReference type="NCBI Taxonomy" id="1006551"/>
    <lineage>
        <taxon>Bacteria</taxon>
        <taxon>Pseudomonadati</taxon>
        <taxon>Pseudomonadota</taxon>
        <taxon>Gammaproteobacteria</taxon>
        <taxon>Enterobacterales</taxon>
        <taxon>Enterobacteriaceae</taxon>
        <taxon>Klebsiella/Raoultella group</taxon>
        <taxon>Klebsiella</taxon>
    </lineage>
</organism>
<dbReference type="Proteomes" id="UP000007843">
    <property type="component" value="Chromosome"/>
</dbReference>
<dbReference type="EMBL" id="CP003218">
    <property type="protein sequence ID" value="AEX06091.1"/>
    <property type="molecule type" value="Genomic_DNA"/>
</dbReference>
<protein>
    <submittedName>
        <fullName evidence="1">Uncharacterized protein</fullName>
    </submittedName>
</protein>
<sequence>MSYILAMKFAMIPGAAVQDYFLRSQTMIQIRAEALRIKGTGCGTMWARAVRTARAHIENKYRYASANEGEALLRPLLPGAVGAQGELAEASSIADEQHRVLITGAFNIL</sequence>